<sequence length="234" mass="26266">MRVILCLIFCTSLLKAVAQEQQPKYIEDKLSYFVALNLGNAVGNYRNILKESNKAGTKFGLTGGILFNPYGRKKASTVFYGAELGFQGDGRGDVKTTYSGDFRVTNTSYWINGLVRYRPILWSSKINPYIDAFAGPKIIQTSLIEQLNDEDSETLERWTKVTPNYGLGVGVGFKLFGSLQNSYLDIGIYYQQAEATKIIRPNSVEIDNNFEYKSKQVLTTTNQWVVKIGITGFN</sequence>
<protein>
    <recommendedName>
        <fullName evidence="3">Outer membrane protein beta-barrel domain-containing protein</fullName>
    </recommendedName>
</protein>
<name>A0ABW5JD36_9BACT</name>
<organism evidence="1 2">
    <name type="scientific">Emticicia soli</name>
    <dbReference type="NCBI Taxonomy" id="2027878"/>
    <lineage>
        <taxon>Bacteria</taxon>
        <taxon>Pseudomonadati</taxon>
        <taxon>Bacteroidota</taxon>
        <taxon>Cytophagia</taxon>
        <taxon>Cytophagales</taxon>
        <taxon>Leadbetterellaceae</taxon>
        <taxon>Emticicia</taxon>
    </lineage>
</organism>
<accession>A0ABW5JD36</accession>
<dbReference type="Proteomes" id="UP001597510">
    <property type="component" value="Unassembled WGS sequence"/>
</dbReference>
<dbReference type="SUPFAM" id="SSF56925">
    <property type="entry name" value="OMPA-like"/>
    <property type="match status" value="1"/>
</dbReference>
<comment type="caution">
    <text evidence="1">The sequence shown here is derived from an EMBL/GenBank/DDBJ whole genome shotgun (WGS) entry which is preliminary data.</text>
</comment>
<gene>
    <name evidence="1" type="ORF">ACFSR2_23970</name>
</gene>
<evidence type="ECO:0008006" key="3">
    <source>
        <dbReference type="Google" id="ProtNLM"/>
    </source>
</evidence>
<keyword evidence="2" id="KW-1185">Reference proteome</keyword>
<evidence type="ECO:0000313" key="2">
    <source>
        <dbReference type="Proteomes" id="UP001597510"/>
    </source>
</evidence>
<dbReference type="InterPro" id="IPR011250">
    <property type="entry name" value="OMP/PagP_B-barrel"/>
</dbReference>
<proteinExistence type="predicted"/>
<dbReference type="RefSeq" id="WP_340238724.1">
    <property type="nucleotide sequence ID" value="NZ_JBBEWC010000010.1"/>
</dbReference>
<dbReference type="EMBL" id="JBHULC010000039">
    <property type="protein sequence ID" value="MFD2523979.1"/>
    <property type="molecule type" value="Genomic_DNA"/>
</dbReference>
<evidence type="ECO:0000313" key="1">
    <source>
        <dbReference type="EMBL" id="MFD2523979.1"/>
    </source>
</evidence>
<reference evidence="2" key="1">
    <citation type="journal article" date="2019" name="Int. J. Syst. Evol. Microbiol.">
        <title>The Global Catalogue of Microorganisms (GCM) 10K type strain sequencing project: providing services to taxonomists for standard genome sequencing and annotation.</title>
        <authorList>
            <consortium name="The Broad Institute Genomics Platform"/>
            <consortium name="The Broad Institute Genome Sequencing Center for Infectious Disease"/>
            <person name="Wu L."/>
            <person name="Ma J."/>
        </authorList>
    </citation>
    <scope>NUCLEOTIDE SEQUENCE [LARGE SCALE GENOMIC DNA]</scope>
    <source>
        <strain evidence="2">KCTC 52344</strain>
    </source>
</reference>